<geneLocation type="plasmid" evidence="2 3">
    <name>unnamed1</name>
</geneLocation>
<dbReference type="Pfam" id="PF13443">
    <property type="entry name" value="HTH_26"/>
    <property type="match status" value="1"/>
</dbReference>
<dbReference type="InterPro" id="IPR010982">
    <property type="entry name" value="Lambda_DNA-bd_dom_sf"/>
</dbReference>
<evidence type="ECO:0000313" key="3">
    <source>
        <dbReference type="Proteomes" id="UP000321332"/>
    </source>
</evidence>
<dbReference type="Proteomes" id="UP000321332">
    <property type="component" value="Plasmid unnamed1"/>
</dbReference>
<dbReference type="RefSeq" id="WP_135198180.1">
    <property type="nucleotide sequence ID" value="NZ_CP042375.1"/>
</dbReference>
<dbReference type="EMBL" id="CP042375">
    <property type="protein sequence ID" value="QEA34173.1"/>
    <property type="molecule type" value="Genomic_DNA"/>
</dbReference>
<evidence type="ECO:0000259" key="1">
    <source>
        <dbReference type="PROSITE" id="PS50943"/>
    </source>
</evidence>
<organism evidence="2 3">
    <name type="scientific">Leuconostoc carnosum</name>
    <dbReference type="NCBI Taxonomy" id="1252"/>
    <lineage>
        <taxon>Bacteria</taxon>
        <taxon>Bacillati</taxon>
        <taxon>Bacillota</taxon>
        <taxon>Bacilli</taxon>
        <taxon>Lactobacillales</taxon>
        <taxon>Lactobacillaceae</taxon>
        <taxon>Leuconostoc</taxon>
    </lineage>
</organism>
<dbReference type="Gene3D" id="1.10.260.40">
    <property type="entry name" value="lambda repressor-like DNA-binding domains"/>
    <property type="match status" value="1"/>
</dbReference>
<reference evidence="2 3" key="1">
    <citation type="submission" date="2019-06" db="EMBL/GenBank/DDBJ databases">
        <title>Genome analyses of bacteria isolated from kimchi.</title>
        <authorList>
            <person name="Lee S."/>
            <person name="Ahn S."/>
            <person name="Roh S."/>
        </authorList>
    </citation>
    <scope>NUCLEOTIDE SEQUENCE [LARGE SCALE GENOMIC DNA]</scope>
    <source>
        <strain evidence="2 3">CBA3620</strain>
        <plasmid evidence="2 3">unnamed1</plasmid>
    </source>
</reference>
<dbReference type="SMART" id="SM00530">
    <property type="entry name" value="HTH_XRE"/>
    <property type="match status" value="1"/>
</dbReference>
<name>A0AAE6M3T7_LEUCA</name>
<evidence type="ECO:0000313" key="2">
    <source>
        <dbReference type="EMBL" id="QEA34173.1"/>
    </source>
</evidence>
<dbReference type="AlphaFoldDB" id="A0AAE6M3T7"/>
<dbReference type="GO" id="GO:0003677">
    <property type="term" value="F:DNA binding"/>
    <property type="evidence" value="ECO:0007669"/>
    <property type="project" value="InterPro"/>
</dbReference>
<dbReference type="InterPro" id="IPR001387">
    <property type="entry name" value="Cro/C1-type_HTH"/>
</dbReference>
<dbReference type="PROSITE" id="PS50943">
    <property type="entry name" value="HTH_CROC1"/>
    <property type="match status" value="1"/>
</dbReference>
<gene>
    <name evidence="2" type="ORF">FGL89_08245</name>
</gene>
<proteinExistence type="predicted"/>
<feature type="domain" description="HTH cro/C1-type" evidence="1">
    <location>
        <begin position="9"/>
        <end position="61"/>
    </location>
</feature>
<protein>
    <submittedName>
        <fullName evidence="2">Helix-turn-helix transcriptional regulator</fullName>
    </submittedName>
</protein>
<accession>A0AAE6M3T7</accession>
<keyword evidence="2" id="KW-0614">Plasmid</keyword>
<dbReference type="GeneID" id="61187741"/>
<dbReference type="SUPFAM" id="SSF47413">
    <property type="entry name" value="lambda repressor-like DNA-binding domains"/>
    <property type="match status" value="1"/>
</dbReference>
<sequence length="126" mass="14818">MEETLLDRIKYLAKEKELSLSQIEKDANLAKTSIYTWKNKTPNAKNLEKVANILDTNTDYLLGRSNDPSPIDEEDDPSMFFRIDMRNVPEEDRDEFKAQLTLLKDFAFKQIEEARKEQEKEDKDTK</sequence>